<evidence type="ECO:0000313" key="9">
    <source>
        <dbReference type="Proteomes" id="UP000317289"/>
    </source>
</evidence>
<accession>A0A521E6X1</accession>
<keyword evidence="3 4" id="KW-0408">Iron</keyword>
<evidence type="ECO:0000256" key="1">
    <source>
        <dbReference type="ARBA" id="ARBA00022617"/>
    </source>
</evidence>
<dbReference type="GO" id="GO:0020037">
    <property type="term" value="F:heme binding"/>
    <property type="evidence" value="ECO:0007669"/>
    <property type="project" value="InterPro"/>
</dbReference>
<dbReference type="Pfam" id="PF00034">
    <property type="entry name" value="Cytochrom_C"/>
    <property type="match status" value="1"/>
</dbReference>
<dbReference type="EMBL" id="WKKG01000007">
    <property type="protein sequence ID" value="MRX69196.1"/>
    <property type="molecule type" value="Genomic_DNA"/>
</dbReference>
<reference evidence="7 10" key="2">
    <citation type="submission" date="2019-11" db="EMBL/GenBank/DDBJ databases">
        <title>Flavobacterium resistens genome.</title>
        <authorList>
            <person name="Wilson V.M."/>
            <person name="Newman J.D."/>
        </authorList>
    </citation>
    <scope>NUCLEOTIDE SEQUENCE [LARGE SCALE GENOMIC DNA]</scope>
    <source>
        <strain evidence="7 10">DSM 19382</strain>
    </source>
</reference>
<organism evidence="8 9">
    <name type="scientific">Flavobacterium resistens</name>
    <dbReference type="NCBI Taxonomy" id="443612"/>
    <lineage>
        <taxon>Bacteria</taxon>
        <taxon>Pseudomonadati</taxon>
        <taxon>Bacteroidota</taxon>
        <taxon>Flavobacteriia</taxon>
        <taxon>Flavobacteriales</taxon>
        <taxon>Flavobacteriaceae</taxon>
        <taxon>Flavobacterium</taxon>
    </lineage>
</organism>
<name>A0A521E6X1_9FLAO</name>
<dbReference type="GO" id="GO:0009055">
    <property type="term" value="F:electron transfer activity"/>
    <property type="evidence" value="ECO:0007669"/>
    <property type="project" value="InterPro"/>
</dbReference>
<dbReference type="SUPFAM" id="SSF46626">
    <property type="entry name" value="Cytochrome c"/>
    <property type="match status" value="1"/>
</dbReference>
<dbReference type="RefSeq" id="WP_142451413.1">
    <property type="nucleotide sequence ID" value="NZ_FXTA01000004.1"/>
</dbReference>
<dbReference type="Proteomes" id="UP000468990">
    <property type="component" value="Unassembled WGS sequence"/>
</dbReference>
<evidence type="ECO:0000313" key="7">
    <source>
        <dbReference type="EMBL" id="MRX69196.1"/>
    </source>
</evidence>
<dbReference type="InterPro" id="IPR036909">
    <property type="entry name" value="Cyt_c-like_dom_sf"/>
</dbReference>
<dbReference type="EMBL" id="FXTA01000004">
    <property type="protein sequence ID" value="SMO79151.1"/>
    <property type="molecule type" value="Genomic_DNA"/>
</dbReference>
<feature type="transmembrane region" description="Helical" evidence="5">
    <location>
        <begin position="6"/>
        <end position="25"/>
    </location>
</feature>
<evidence type="ECO:0000256" key="5">
    <source>
        <dbReference type="SAM" id="Phobius"/>
    </source>
</evidence>
<evidence type="ECO:0000256" key="3">
    <source>
        <dbReference type="ARBA" id="ARBA00023004"/>
    </source>
</evidence>
<gene>
    <name evidence="7" type="ORF">GJU42_14590</name>
    <name evidence="8" type="ORF">SAMN06265349_104118</name>
</gene>
<dbReference type="InterPro" id="IPR009056">
    <property type="entry name" value="Cyt_c-like_dom"/>
</dbReference>
<dbReference type="GO" id="GO:0046872">
    <property type="term" value="F:metal ion binding"/>
    <property type="evidence" value="ECO:0007669"/>
    <property type="project" value="UniProtKB-KW"/>
</dbReference>
<dbReference type="OrthoDB" id="955119at2"/>
<evidence type="ECO:0000256" key="2">
    <source>
        <dbReference type="ARBA" id="ARBA00022723"/>
    </source>
</evidence>
<keyword evidence="10" id="KW-1185">Reference proteome</keyword>
<protein>
    <submittedName>
        <fullName evidence="7">C-type cytochrome</fullName>
    </submittedName>
    <submittedName>
        <fullName evidence="8">Cytochrome c</fullName>
    </submittedName>
</protein>
<keyword evidence="1 4" id="KW-0349">Heme</keyword>
<evidence type="ECO:0000313" key="10">
    <source>
        <dbReference type="Proteomes" id="UP000468990"/>
    </source>
</evidence>
<evidence type="ECO:0000259" key="6">
    <source>
        <dbReference type="PROSITE" id="PS51007"/>
    </source>
</evidence>
<dbReference type="Gene3D" id="1.10.760.10">
    <property type="entry name" value="Cytochrome c-like domain"/>
    <property type="match status" value="1"/>
</dbReference>
<keyword evidence="5" id="KW-1133">Transmembrane helix</keyword>
<evidence type="ECO:0000313" key="8">
    <source>
        <dbReference type="EMBL" id="SMO79151.1"/>
    </source>
</evidence>
<evidence type="ECO:0000256" key="4">
    <source>
        <dbReference type="PROSITE-ProRule" id="PRU00433"/>
    </source>
</evidence>
<dbReference type="AlphaFoldDB" id="A0A521E6X1"/>
<dbReference type="Proteomes" id="UP000317289">
    <property type="component" value="Unassembled WGS sequence"/>
</dbReference>
<keyword evidence="2 4" id="KW-0479">Metal-binding</keyword>
<proteinExistence type="predicted"/>
<keyword evidence="5" id="KW-0812">Transmembrane</keyword>
<feature type="domain" description="Cytochrome c" evidence="6">
    <location>
        <begin position="51"/>
        <end position="134"/>
    </location>
</feature>
<keyword evidence="5" id="KW-0472">Membrane</keyword>
<sequence length="134" mass="15100">MKKIRILLFSLTAIIVVSTGIIMYLKIFKKSEIPECGTHDLPSCGNIDLTENQKKGKEVFNSNCAACHKLNSKITGPALHEVDSIVFVNWLTNKKHKIDSSKVEILAIDYHKTVFSKTLSKEDIAHLIEYCHSK</sequence>
<reference evidence="8 9" key="1">
    <citation type="submission" date="2017-05" db="EMBL/GenBank/DDBJ databases">
        <authorList>
            <person name="Varghese N."/>
            <person name="Submissions S."/>
        </authorList>
    </citation>
    <scope>NUCLEOTIDE SEQUENCE [LARGE SCALE GENOMIC DNA]</scope>
    <source>
        <strain evidence="8 9">DSM 19382</strain>
    </source>
</reference>
<dbReference type="PROSITE" id="PS51007">
    <property type="entry name" value="CYTC"/>
    <property type="match status" value="1"/>
</dbReference>